<dbReference type="OrthoDB" id="10408536at2759"/>
<feature type="transmembrane region" description="Helical" evidence="2">
    <location>
        <begin position="157"/>
        <end position="179"/>
    </location>
</feature>
<evidence type="ECO:0000256" key="1">
    <source>
        <dbReference type="SAM" id="Coils"/>
    </source>
</evidence>
<proteinExistence type="predicted"/>
<evidence type="ECO:0000313" key="3">
    <source>
        <dbReference type="EMBL" id="CAC5376275.1"/>
    </source>
</evidence>
<gene>
    <name evidence="3" type="ORF">MCOR_12989</name>
</gene>
<sequence length="275" mass="31549">MILYDLYYIRTQVWIIFLFILFRCTDFIQGTSIQILNATCPRSPSCNNVTIAICTGGCDNANSTCFSSKFEPNIGYKHVFKCSEKFINVIVAKVYFGKENYTLCEDEKGRKSQSDTCLKHPNAICRLDNHLQAHNVYNNYSFEVKIGDECTEFHLNIVPYILTGVGVAVLVLTAVIIFFNRKVSSTKYTYLRNIFFLAALKTTLKSLYEAEKKSNATYKKQTDKHIKFLTNELENKEQTLKQQSESTKKNEILQKEIDCAKEELSSLKIHIAAKF</sequence>
<dbReference type="Proteomes" id="UP000507470">
    <property type="component" value="Unassembled WGS sequence"/>
</dbReference>
<evidence type="ECO:0000313" key="4">
    <source>
        <dbReference type="Proteomes" id="UP000507470"/>
    </source>
</evidence>
<organism evidence="3 4">
    <name type="scientific">Mytilus coruscus</name>
    <name type="common">Sea mussel</name>
    <dbReference type="NCBI Taxonomy" id="42192"/>
    <lineage>
        <taxon>Eukaryota</taxon>
        <taxon>Metazoa</taxon>
        <taxon>Spiralia</taxon>
        <taxon>Lophotrochozoa</taxon>
        <taxon>Mollusca</taxon>
        <taxon>Bivalvia</taxon>
        <taxon>Autobranchia</taxon>
        <taxon>Pteriomorphia</taxon>
        <taxon>Mytilida</taxon>
        <taxon>Mytiloidea</taxon>
        <taxon>Mytilidae</taxon>
        <taxon>Mytilinae</taxon>
        <taxon>Mytilus</taxon>
    </lineage>
</organism>
<name>A0A6J8AZR4_MYTCO</name>
<accession>A0A6J8AZR4</accession>
<feature type="coiled-coil region" evidence="1">
    <location>
        <begin position="219"/>
        <end position="270"/>
    </location>
</feature>
<evidence type="ECO:0000256" key="2">
    <source>
        <dbReference type="SAM" id="Phobius"/>
    </source>
</evidence>
<keyword evidence="2" id="KW-1133">Transmembrane helix</keyword>
<dbReference type="EMBL" id="CACVKT020002176">
    <property type="protein sequence ID" value="CAC5376275.1"/>
    <property type="molecule type" value="Genomic_DNA"/>
</dbReference>
<keyword evidence="1" id="KW-0175">Coiled coil</keyword>
<keyword evidence="2" id="KW-0812">Transmembrane</keyword>
<protein>
    <submittedName>
        <fullName evidence="3">Uncharacterized protein</fullName>
    </submittedName>
</protein>
<reference evidence="3 4" key="1">
    <citation type="submission" date="2020-06" db="EMBL/GenBank/DDBJ databases">
        <authorList>
            <person name="Li R."/>
            <person name="Bekaert M."/>
        </authorList>
    </citation>
    <scope>NUCLEOTIDE SEQUENCE [LARGE SCALE GENOMIC DNA]</scope>
    <source>
        <strain evidence="4">wild</strain>
    </source>
</reference>
<dbReference type="AlphaFoldDB" id="A0A6J8AZR4"/>
<keyword evidence="4" id="KW-1185">Reference proteome</keyword>
<keyword evidence="2" id="KW-0472">Membrane</keyword>